<name>A0A517U1Z3_9BACT</name>
<dbReference type="Pfam" id="PF14446">
    <property type="entry name" value="Prok-RING_1"/>
    <property type="match status" value="1"/>
</dbReference>
<dbReference type="OrthoDB" id="252713at2"/>
<proteinExistence type="predicted"/>
<evidence type="ECO:0000313" key="2">
    <source>
        <dbReference type="EMBL" id="QDT74638.1"/>
    </source>
</evidence>
<keyword evidence="3" id="KW-1185">Reference proteome</keyword>
<dbReference type="AlphaFoldDB" id="A0A517U1Z3"/>
<protein>
    <recommendedName>
        <fullName evidence="4">Double zinc ribbon</fullName>
    </recommendedName>
</protein>
<evidence type="ECO:0000256" key="1">
    <source>
        <dbReference type="SAM" id="Phobius"/>
    </source>
</evidence>
<keyword evidence="1" id="KW-0812">Transmembrane</keyword>
<dbReference type="RefSeq" id="WP_145434359.1">
    <property type="nucleotide sequence ID" value="NZ_CP036339.1"/>
</dbReference>
<keyword evidence="1" id="KW-1133">Transmembrane helix</keyword>
<evidence type="ECO:0008006" key="4">
    <source>
        <dbReference type="Google" id="ProtNLM"/>
    </source>
</evidence>
<keyword evidence="1" id="KW-0472">Membrane</keyword>
<organism evidence="2 3">
    <name type="scientific">Lacipirellula limnantheis</name>
    <dbReference type="NCBI Taxonomy" id="2528024"/>
    <lineage>
        <taxon>Bacteria</taxon>
        <taxon>Pseudomonadati</taxon>
        <taxon>Planctomycetota</taxon>
        <taxon>Planctomycetia</taxon>
        <taxon>Pirellulales</taxon>
        <taxon>Lacipirellulaceae</taxon>
        <taxon>Lacipirellula</taxon>
    </lineage>
</organism>
<reference evidence="2 3" key="1">
    <citation type="submission" date="2019-02" db="EMBL/GenBank/DDBJ databases">
        <title>Deep-cultivation of Planctomycetes and their phenomic and genomic characterization uncovers novel biology.</title>
        <authorList>
            <person name="Wiegand S."/>
            <person name="Jogler M."/>
            <person name="Boedeker C."/>
            <person name="Pinto D."/>
            <person name="Vollmers J."/>
            <person name="Rivas-Marin E."/>
            <person name="Kohn T."/>
            <person name="Peeters S.H."/>
            <person name="Heuer A."/>
            <person name="Rast P."/>
            <person name="Oberbeckmann S."/>
            <person name="Bunk B."/>
            <person name="Jeske O."/>
            <person name="Meyerdierks A."/>
            <person name="Storesund J.E."/>
            <person name="Kallscheuer N."/>
            <person name="Luecker S."/>
            <person name="Lage O.M."/>
            <person name="Pohl T."/>
            <person name="Merkel B.J."/>
            <person name="Hornburger P."/>
            <person name="Mueller R.-W."/>
            <person name="Bruemmer F."/>
            <person name="Labrenz M."/>
            <person name="Spormann A.M."/>
            <person name="Op den Camp H."/>
            <person name="Overmann J."/>
            <person name="Amann R."/>
            <person name="Jetten M.S.M."/>
            <person name="Mascher T."/>
            <person name="Medema M.H."/>
            <person name="Devos D.P."/>
            <person name="Kaster A.-K."/>
            <person name="Ovreas L."/>
            <person name="Rohde M."/>
            <person name="Galperin M.Y."/>
            <person name="Jogler C."/>
        </authorList>
    </citation>
    <scope>NUCLEOTIDE SEQUENCE [LARGE SCALE GENOMIC DNA]</scope>
    <source>
        <strain evidence="2 3">I41</strain>
    </source>
</reference>
<gene>
    <name evidence="2" type="ORF">I41_38350</name>
</gene>
<sequence>MSEKIITCDCGAKVRLPAESASRAFRCPQCKTPLALTVDSLVLATTSVSAGHASICPICQSPIAAGEPCVTCPGCDLIHHRECWAEIGGCGTFGCKQAPAVDKSEQSAPAPLTAWGDTKRCPACGETIKSIALRCRFCQTEFRSVDPMSAADLRVQAIEGDQLSSMRQSVVALFVVALIGACAPLIALISAFYLIPKRRQLAKCGPLYMIMGWTALGLSCAYTLLMLVLFVAKS</sequence>
<feature type="transmembrane region" description="Helical" evidence="1">
    <location>
        <begin position="171"/>
        <end position="195"/>
    </location>
</feature>
<dbReference type="EMBL" id="CP036339">
    <property type="protein sequence ID" value="QDT74638.1"/>
    <property type="molecule type" value="Genomic_DNA"/>
</dbReference>
<evidence type="ECO:0000313" key="3">
    <source>
        <dbReference type="Proteomes" id="UP000317909"/>
    </source>
</evidence>
<dbReference type="InterPro" id="IPR039522">
    <property type="entry name" value="RING_finger_1_prok"/>
</dbReference>
<feature type="transmembrane region" description="Helical" evidence="1">
    <location>
        <begin position="207"/>
        <end position="232"/>
    </location>
</feature>
<accession>A0A517U1Z3</accession>
<dbReference type="Proteomes" id="UP000317909">
    <property type="component" value="Chromosome"/>
</dbReference>
<dbReference type="KEGG" id="llh:I41_38350"/>